<feature type="domain" description="MacB-like periplasmic core" evidence="2">
    <location>
        <begin position="25"/>
        <end position="248"/>
    </location>
</feature>
<dbReference type="GO" id="GO:0005886">
    <property type="term" value="C:plasma membrane"/>
    <property type="evidence" value="ECO:0007669"/>
    <property type="project" value="TreeGrafter"/>
</dbReference>
<evidence type="ECO:0000313" key="3">
    <source>
        <dbReference type="EMBL" id="GAI44148.1"/>
    </source>
</evidence>
<keyword evidence="1" id="KW-0812">Transmembrane</keyword>
<dbReference type="PANTHER" id="PTHR30572">
    <property type="entry name" value="MEMBRANE COMPONENT OF TRANSPORTER-RELATED"/>
    <property type="match status" value="1"/>
</dbReference>
<proteinExistence type="predicted"/>
<keyword evidence="1" id="KW-1133">Transmembrane helix</keyword>
<organism evidence="3">
    <name type="scientific">marine sediment metagenome</name>
    <dbReference type="NCBI Taxonomy" id="412755"/>
    <lineage>
        <taxon>unclassified sequences</taxon>
        <taxon>metagenomes</taxon>
        <taxon>ecological metagenomes</taxon>
    </lineage>
</organism>
<feature type="non-terminal residue" evidence="3">
    <location>
        <position position="268"/>
    </location>
</feature>
<dbReference type="AlphaFoldDB" id="X1NKM4"/>
<keyword evidence="1" id="KW-0472">Membrane</keyword>
<dbReference type="EMBL" id="BARV01024090">
    <property type="protein sequence ID" value="GAI44148.1"/>
    <property type="molecule type" value="Genomic_DNA"/>
</dbReference>
<gene>
    <name evidence="3" type="ORF">S06H3_39387</name>
</gene>
<comment type="caution">
    <text evidence="3">The sequence shown here is derived from an EMBL/GenBank/DDBJ whole genome shotgun (WGS) entry which is preliminary data.</text>
</comment>
<dbReference type="InterPro" id="IPR050250">
    <property type="entry name" value="Macrolide_Exporter_MacB"/>
</dbReference>
<accession>X1NKM4</accession>
<evidence type="ECO:0000256" key="1">
    <source>
        <dbReference type="SAM" id="Phobius"/>
    </source>
</evidence>
<protein>
    <recommendedName>
        <fullName evidence="2">MacB-like periplasmic core domain-containing protein</fullName>
    </recommendedName>
</protein>
<evidence type="ECO:0000259" key="2">
    <source>
        <dbReference type="Pfam" id="PF12704"/>
    </source>
</evidence>
<dbReference type="Pfam" id="PF12704">
    <property type="entry name" value="MacB_PCD"/>
    <property type="match status" value="1"/>
</dbReference>
<feature type="non-terminal residue" evidence="3">
    <location>
        <position position="1"/>
    </location>
</feature>
<sequence>GVKSMNIIKTSRVALMALGRNKMRSFLTALGIIIGVGAVIAMVSIGQGAKIEVEKRFEAMGTNLLFVRAGSRSYRGVHGGGGTVQNLTPADAKAILEQADAVQYVSPSVNTRSQVVYGNKNWNTSIYGVGENYPLVRNWEIEDGVFFDEAMIRSGQKVCVLGSEVSMNLFEGADPIGQIIRIKKVPFRVLGILKSKGEAGGWFSRDDMIAVPYTTAQRLMGRTDRIQSIDVSAFSPERTTEATEQITEILRIQHKIAPGAEDDFNVRN</sequence>
<dbReference type="InterPro" id="IPR025857">
    <property type="entry name" value="MacB_PCD"/>
</dbReference>
<reference evidence="3" key="1">
    <citation type="journal article" date="2014" name="Front. Microbiol.">
        <title>High frequency of phylogenetically diverse reductive dehalogenase-homologous genes in deep subseafloor sedimentary metagenomes.</title>
        <authorList>
            <person name="Kawai M."/>
            <person name="Futagami T."/>
            <person name="Toyoda A."/>
            <person name="Takaki Y."/>
            <person name="Nishi S."/>
            <person name="Hori S."/>
            <person name="Arai W."/>
            <person name="Tsubouchi T."/>
            <person name="Morono Y."/>
            <person name="Uchiyama I."/>
            <person name="Ito T."/>
            <person name="Fujiyama A."/>
            <person name="Inagaki F."/>
            <person name="Takami H."/>
        </authorList>
    </citation>
    <scope>NUCLEOTIDE SEQUENCE</scope>
    <source>
        <strain evidence="3">Expedition CK06-06</strain>
    </source>
</reference>
<dbReference type="PANTHER" id="PTHR30572:SF4">
    <property type="entry name" value="ABC TRANSPORTER PERMEASE YTRF"/>
    <property type="match status" value="1"/>
</dbReference>
<feature type="transmembrane region" description="Helical" evidence="1">
    <location>
        <begin position="26"/>
        <end position="46"/>
    </location>
</feature>
<name>X1NKM4_9ZZZZ</name>
<dbReference type="GO" id="GO:0022857">
    <property type="term" value="F:transmembrane transporter activity"/>
    <property type="evidence" value="ECO:0007669"/>
    <property type="project" value="TreeGrafter"/>
</dbReference>